<sequence length="319" mass="33588">MRRRWPQRATLLFSLLPLLLGLAAYAWAWRGWAADFETTLAGWFPGRTLVATGFPYRLEAELAGVERRHDGPVQLVLRAERLRLNRGPWRPELTVFQGQGVALATALGPLAARVVAGSGNASLHLVDGRLRRLSLVLPAAKGNAGFGPDFTTSALELHLRERQPGAAADAAQPQPRGQLVIGATGLRLGQGAALSLDADLVARGRARLTDYRAWASDGVIDASATLRDATGEVLKLDASIVPLGSAMRLAGTITTVCPLAVQALLAGTAAPAEARLRAPVRLAVETALPAGGPVALSGLPADLAGRSRRGQLPPCPHLR</sequence>
<organism evidence="1 2">
    <name type="scientific">Sandarakinorhabdus cyanobacteriorum</name>
    <dbReference type="NCBI Taxonomy" id="1981098"/>
    <lineage>
        <taxon>Bacteria</taxon>
        <taxon>Pseudomonadati</taxon>
        <taxon>Pseudomonadota</taxon>
        <taxon>Alphaproteobacteria</taxon>
        <taxon>Sphingomonadales</taxon>
        <taxon>Sphingosinicellaceae</taxon>
        <taxon>Sandarakinorhabdus</taxon>
    </lineage>
</organism>
<protein>
    <recommendedName>
        <fullName evidence="3">DUF2125 domain-containing protein</fullName>
    </recommendedName>
</protein>
<keyword evidence="2" id="KW-1185">Reference proteome</keyword>
<reference evidence="1 2" key="1">
    <citation type="submission" date="2017-07" db="EMBL/GenBank/DDBJ databases">
        <title>Sandarakinorhabdus cyanobacteriorum sp. nov., a novel bacterium isolated from cyanobacterial aggregates in a eutrophic lake.</title>
        <authorList>
            <person name="Cai H."/>
        </authorList>
    </citation>
    <scope>NUCLEOTIDE SEQUENCE [LARGE SCALE GENOMIC DNA]</scope>
    <source>
        <strain evidence="1 2">TH057</strain>
    </source>
</reference>
<dbReference type="AlphaFoldDB" id="A0A255YPC7"/>
<evidence type="ECO:0000313" key="1">
    <source>
        <dbReference type="EMBL" id="OYQ31061.1"/>
    </source>
</evidence>
<gene>
    <name evidence="1" type="ORF">CHU93_05615</name>
</gene>
<evidence type="ECO:0000313" key="2">
    <source>
        <dbReference type="Proteomes" id="UP000216991"/>
    </source>
</evidence>
<name>A0A255YPC7_9SPHN</name>
<evidence type="ECO:0008006" key="3">
    <source>
        <dbReference type="Google" id="ProtNLM"/>
    </source>
</evidence>
<proteinExistence type="predicted"/>
<comment type="caution">
    <text evidence="1">The sequence shown here is derived from an EMBL/GenBank/DDBJ whole genome shotgun (WGS) entry which is preliminary data.</text>
</comment>
<dbReference type="Proteomes" id="UP000216991">
    <property type="component" value="Unassembled WGS sequence"/>
</dbReference>
<dbReference type="EMBL" id="NOXT01000095">
    <property type="protein sequence ID" value="OYQ31061.1"/>
    <property type="molecule type" value="Genomic_DNA"/>
</dbReference>
<accession>A0A255YPC7</accession>